<sequence length="103" mass="11222">MNFVKVLDEYEDPNVFGAPGFIVRDGIMLSRSVAVSVDHTGHGTYLMVERVKEVDDEVHVDIETGHLFFDTELPGKISVQKLASMTALEFLAVVAGIDGEAAL</sequence>
<accession>A0ABQ1W596</accession>
<dbReference type="EMBL" id="BMIW01000042">
    <property type="protein sequence ID" value="GGG15733.1"/>
    <property type="molecule type" value="Genomic_DNA"/>
</dbReference>
<evidence type="ECO:0000313" key="2">
    <source>
        <dbReference type="Proteomes" id="UP000608420"/>
    </source>
</evidence>
<name>A0ABQ1W596_9BACL</name>
<gene>
    <name evidence="1" type="ORF">GCM10010913_42110</name>
</gene>
<dbReference type="RefSeq" id="WP_120464603.1">
    <property type="nucleotide sequence ID" value="NZ_BMIW01000042.1"/>
</dbReference>
<proteinExistence type="predicted"/>
<reference evidence="2" key="1">
    <citation type="journal article" date="2019" name="Int. J. Syst. Evol. Microbiol.">
        <title>The Global Catalogue of Microorganisms (GCM) 10K type strain sequencing project: providing services to taxonomists for standard genome sequencing and annotation.</title>
        <authorList>
            <consortium name="The Broad Institute Genomics Platform"/>
            <consortium name="The Broad Institute Genome Sequencing Center for Infectious Disease"/>
            <person name="Wu L."/>
            <person name="Ma J."/>
        </authorList>
    </citation>
    <scope>NUCLEOTIDE SEQUENCE [LARGE SCALE GENOMIC DNA]</scope>
    <source>
        <strain evidence="2">CGMCC 1.15420</strain>
    </source>
</reference>
<organism evidence="1 2">
    <name type="scientific">Paenibacillus aceti</name>
    <dbReference type="NCBI Taxonomy" id="1820010"/>
    <lineage>
        <taxon>Bacteria</taxon>
        <taxon>Bacillati</taxon>
        <taxon>Bacillota</taxon>
        <taxon>Bacilli</taxon>
        <taxon>Bacillales</taxon>
        <taxon>Paenibacillaceae</taxon>
        <taxon>Paenibacillus</taxon>
    </lineage>
</organism>
<comment type="caution">
    <text evidence="1">The sequence shown here is derived from an EMBL/GenBank/DDBJ whole genome shotgun (WGS) entry which is preliminary data.</text>
</comment>
<dbReference type="Proteomes" id="UP000608420">
    <property type="component" value="Unassembled WGS sequence"/>
</dbReference>
<evidence type="ECO:0000313" key="1">
    <source>
        <dbReference type="EMBL" id="GGG15733.1"/>
    </source>
</evidence>
<protein>
    <submittedName>
        <fullName evidence="1">Uncharacterized protein</fullName>
    </submittedName>
</protein>
<keyword evidence="2" id="KW-1185">Reference proteome</keyword>